<dbReference type="Proteomes" id="UP000659654">
    <property type="component" value="Unassembled WGS sequence"/>
</dbReference>
<gene>
    <name evidence="2" type="ORF">BXYJ_LOCUS6151</name>
</gene>
<protein>
    <submittedName>
        <fullName evidence="2">(pine wood nematode) hypothetical protein</fullName>
    </submittedName>
</protein>
<evidence type="ECO:0000313" key="2">
    <source>
        <dbReference type="EMBL" id="CAD5220383.1"/>
    </source>
</evidence>
<dbReference type="Proteomes" id="UP000582659">
    <property type="component" value="Unassembled WGS sequence"/>
</dbReference>
<sequence length="258" mass="28594">MRSPRESTSSYDARAEDLRYPTLDASSDSRLIAPTGLVLPAPVQTAFDVKKSEDRLQHYGATIIEVLGEDVYRSLFNYLQEAKTLNPVDFEELCRQINGKCRPLALLAPVLRDPNNVLLNDFRNLVTLQAQAVQFFLNGEFPDGQLSFGFNGDAVIGEDGHGTDNEVNNNNEADSGDNNDDGTDIDEARNLPVDLPNFEQDLPSQGDCRPPAVSTREVRLEDLPSTSRASRPESSAGTQSSYGRRYRPNRIFDPSDNQ</sequence>
<keyword evidence="3" id="KW-1185">Reference proteome</keyword>
<proteinExistence type="predicted"/>
<evidence type="ECO:0000313" key="3">
    <source>
        <dbReference type="Proteomes" id="UP000659654"/>
    </source>
</evidence>
<dbReference type="EMBL" id="CAJFDI010000003">
    <property type="protein sequence ID" value="CAD5220383.1"/>
    <property type="molecule type" value="Genomic_DNA"/>
</dbReference>
<feature type="compositionally biased region" description="Polar residues" evidence="1">
    <location>
        <begin position="224"/>
        <end position="242"/>
    </location>
</feature>
<feature type="compositionally biased region" description="Acidic residues" evidence="1">
    <location>
        <begin position="174"/>
        <end position="185"/>
    </location>
</feature>
<comment type="caution">
    <text evidence="2">The sequence shown here is derived from an EMBL/GenBank/DDBJ whole genome shotgun (WGS) entry which is preliminary data.</text>
</comment>
<dbReference type="EMBL" id="CAJFCV020000003">
    <property type="protein sequence ID" value="CAG9106481.1"/>
    <property type="molecule type" value="Genomic_DNA"/>
</dbReference>
<dbReference type="AlphaFoldDB" id="A0A811KWA1"/>
<name>A0A811KWA1_BURXY</name>
<organism evidence="2 3">
    <name type="scientific">Bursaphelenchus xylophilus</name>
    <name type="common">Pinewood nematode worm</name>
    <name type="synonym">Aphelenchoides xylophilus</name>
    <dbReference type="NCBI Taxonomy" id="6326"/>
    <lineage>
        <taxon>Eukaryota</taxon>
        <taxon>Metazoa</taxon>
        <taxon>Ecdysozoa</taxon>
        <taxon>Nematoda</taxon>
        <taxon>Chromadorea</taxon>
        <taxon>Rhabditida</taxon>
        <taxon>Tylenchina</taxon>
        <taxon>Tylenchomorpha</taxon>
        <taxon>Aphelenchoidea</taxon>
        <taxon>Aphelenchoididae</taxon>
        <taxon>Bursaphelenchus</taxon>
    </lineage>
</organism>
<feature type="region of interest" description="Disordered" evidence="1">
    <location>
        <begin position="157"/>
        <end position="258"/>
    </location>
</feature>
<evidence type="ECO:0000256" key="1">
    <source>
        <dbReference type="SAM" id="MobiDB-lite"/>
    </source>
</evidence>
<reference evidence="2" key="1">
    <citation type="submission" date="2020-09" db="EMBL/GenBank/DDBJ databases">
        <authorList>
            <person name="Kikuchi T."/>
        </authorList>
    </citation>
    <scope>NUCLEOTIDE SEQUENCE</scope>
    <source>
        <strain evidence="2">Ka4C1</strain>
    </source>
</reference>
<accession>A0A811KWA1</accession>